<reference evidence="2 6" key="1">
    <citation type="submission" date="2014-08" db="EMBL/GenBank/DDBJ databases">
        <authorList>
            <person name="Sisinthy S."/>
        </authorList>
    </citation>
    <scope>NUCLEOTIDE SEQUENCE [LARGE SCALE GENOMIC DNA]</scope>
    <source>
        <strain evidence="2 6">RuG17</strain>
    </source>
</reference>
<evidence type="ECO:0000313" key="2">
    <source>
        <dbReference type="EMBL" id="KGJ71633.1"/>
    </source>
</evidence>
<protein>
    <submittedName>
        <fullName evidence="2">Uncharacterized protein</fullName>
    </submittedName>
</protein>
<dbReference type="AlphaFoldDB" id="A0A099J2H8"/>
<dbReference type="RefSeq" id="WP_035840832.1">
    <property type="nucleotide sequence ID" value="NZ_JACHBQ010000001.1"/>
</dbReference>
<evidence type="ECO:0000256" key="1">
    <source>
        <dbReference type="SAM" id="MobiDB-lite"/>
    </source>
</evidence>
<dbReference type="Proteomes" id="UP000561726">
    <property type="component" value="Unassembled WGS sequence"/>
</dbReference>
<dbReference type="EMBL" id="JPXF01000168">
    <property type="protein sequence ID" value="KGJ71633.1"/>
    <property type="molecule type" value="Genomic_DNA"/>
</dbReference>
<evidence type="ECO:0000313" key="4">
    <source>
        <dbReference type="EMBL" id="MBB5642312.1"/>
    </source>
</evidence>
<reference evidence="3 7" key="2">
    <citation type="submission" date="2020-08" db="EMBL/GenBank/DDBJ databases">
        <title>Sequencing the genomes of 1000 actinobacteria strains.</title>
        <authorList>
            <person name="Klenk H.-P."/>
        </authorList>
    </citation>
    <scope>NUCLEOTIDE SEQUENCE [LARGE SCALE GENOMIC DNA]</scope>
    <source>
        <strain evidence="3 7">DSM 21065</strain>
    </source>
</reference>
<sequence length="78" mass="8027">MTVATNRRASPRAYAINADNASPEKVPAGLGQTTTASGASRTNNPVNRSPIAAAEAAKARNQPRTVETGLPQSAAILR</sequence>
<dbReference type="EMBL" id="JACHBQ010000001">
    <property type="protein sequence ID" value="MBB5642312.1"/>
    <property type="molecule type" value="Genomic_DNA"/>
</dbReference>
<evidence type="ECO:0000313" key="3">
    <source>
        <dbReference type="EMBL" id="MBB5641352.1"/>
    </source>
</evidence>
<feature type="compositionally biased region" description="Polar residues" evidence="1">
    <location>
        <begin position="31"/>
        <end position="47"/>
    </location>
</feature>
<accession>A0A099J2H8</accession>
<evidence type="ECO:0000313" key="7">
    <source>
        <dbReference type="Proteomes" id="UP000561726"/>
    </source>
</evidence>
<feature type="region of interest" description="Disordered" evidence="1">
    <location>
        <begin position="1"/>
        <end position="78"/>
    </location>
</feature>
<dbReference type="EMBL" id="JACHBQ010000001">
    <property type="protein sequence ID" value="MBB5641352.1"/>
    <property type="molecule type" value="Genomic_DNA"/>
</dbReference>
<organism evidence="2 6">
    <name type="scientific">Cryobacterium roopkundense</name>
    <dbReference type="NCBI Taxonomy" id="1001240"/>
    <lineage>
        <taxon>Bacteria</taxon>
        <taxon>Bacillati</taxon>
        <taxon>Actinomycetota</taxon>
        <taxon>Actinomycetes</taxon>
        <taxon>Micrococcales</taxon>
        <taxon>Microbacteriaceae</taxon>
        <taxon>Cryobacterium</taxon>
    </lineage>
</organism>
<comment type="caution">
    <text evidence="2">The sequence shown here is derived from an EMBL/GenBank/DDBJ whole genome shotgun (WGS) entry which is preliminary data.</text>
</comment>
<gene>
    <name evidence="3" type="ORF">BJ997_001900</name>
    <name evidence="4" type="ORF">BJ997_002860</name>
    <name evidence="5" type="ORF">BJ997_003703</name>
    <name evidence="2" type="ORF">GY21_20845</name>
</gene>
<dbReference type="EMBL" id="JACHBQ010000001">
    <property type="protein sequence ID" value="MBB5643155.1"/>
    <property type="molecule type" value="Genomic_DNA"/>
</dbReference>
<name>A0A099J2H8_9MICO</name>
<proteinExistence type="predicted"/>
<evidence type="ECO:0000313" key="5">
    <source>
        <dbReference type="EMBL" id="MBB5643155.1"/>
    </source>
</evidence>
<evidence type="ECO:0000313" key="6">
    <source>
        <dbReference type="Proteomes" id="UP000029864"/>
    </source>
</evidence>
<keyword evidence="6" id="KW-1185">Reference proteome</keyword>
<dbReference type="Proteomes" id="UP000029864">
    <property type="component" value="Unassembled WGS sequence"/>
</dbReference>